<gene>
    <name evidence="1" type="ORF">FR097_23065</name>
</gene>
<reference evidence="1" key="1">
    <citation type="submission" date="2019-08" db="EMBL/GenBank/DDBJ databases">
        <authorList>
            <consortium name="PulseNet: The National Subtyping Network for Foodborne Disease Surveillance"/>
            <person name="Tarr C.L."/>
            <person name="Trees E."/>
            <person name="Katz L.S."/>
            <person name="Carleton-Romer H.A."/>
            <person name="Stroika S."/>
            <person name="Kucerova Z."/>
            <person name="Roache K.F."/>
            <person name="Sabol A.L."/>
            <person name="Besser J."/>
            <person name="Gerner-Smidt P."/>
        </authorList>
    </citation>
    <scope>NUCLEOTIDE SEQUENCE</scope>
    <source>
        <strain evidence="1">PNUSAS086471</strain>
    </source>
</reference>
<sequence length="52" mass="5934">MTLSQVTQFFLAKSDVSQLKERYSGNDGERIAEAIRQNCNIWYPLKPGDEGQ</sequence>
<dbReference type="GO" id="GO:0006508">
    <property type="term" value="P:proteolysis"/>
    <property type="evidence" value="ECO:0007669"/>
    <property type="project" value="UniProtKB-KW"/>
</dbReference>
<name>A0A5Y6C666_SALER</name>
<keyword evidence="1" id="KW-0378">Hydrolase</keyword>
<dbReference type="AlphaFoldDB" id="A0A5Y6C666"/>
<accession>A0A5Y6C666</accession>
<keyword evidence="1" id="KW-0645">Protease</keyword>
<protein>
    <submittedName>
        <fullName evidence="1">Clp protease</fullName>
    </submittedName>
</protein>
<evidence type="ECO:0000313" key="1">
    <source>
        <dbReference type="EMBL" id="ECK6421012.1"/>
    </source>
</evidence>
<dbReference type="GO" id="GO:0008233">
    <property type="term" value="F:peptidase activity"/>
    <property type="evidence" value="ECO:0007669"/>
    <property type="project" value="UniProtKB-KW"/>
</dbReference>
<dbReference type="EMBL" id="AAJCOB010000021">
    <property type="protein sequence ID" value="ECK6421012.1"/>
    <property type="molecule type" value="Genomic_DNA"/>
</dbReference>
<proteinExistence type="predicted"/>
<organism evidence="1">
    <name type="scientific">Salmonella enterica</name>
    <name type="common">Salmonella choleraesuis</name>
    <dbReference type="NCBI Taxonomy" id="28901"/>
    <lineage>
        <taxon>Bacteria</taxon>
        <taxon>Pseudomonadati</taxon>
        <taxon>Pseudomonadota</taxon>
        <taxon>Gammaproteobacteria</taxon>
        <taxon>Enterobacterales</taxon>
        <taxon>Enterobacteriaceae</taxon>
        <taxon>Salmonella</taxon>
    </lineage>
</organism>
<comment type="caution">
    <text evidence="1">The sequence shown here is derived from an EMBL/GenBank/DDBJ whole genome shotgun (WGS) entry which is preliminary data.</text>
</comment>